<organism evidence="3 4">
    <name type="scientific">Actinoallomurus oryzae</name>
    <dbReference type="NCBI Taxonomy" id="502180"/>
    <lineage>
        <taxon>Bacteria</taxon>
        <taxon>Bacillati</taxon>
        <taxon>Actinomycetota</taxon>
        <taxon>Actinomycetes</taxon>
        <taxon>Streptosporangiales</taxon>
        <taxon>Thermomonosporaceae</taxon>
        <taxon>Actinoallomurus</taxon>
    </lineage>
</organism>
<evidence type="ECO:0000313" key="4">
    <source>
        <dbReference type="Proteomes" id="UP001500503"/>
    </source>
</evidence>
<dbReference type="PANTHER" id="PTHR42977:SF3">
    <property type="entry name" value="AB HYDROLASE-1 DOMAIN-CONTAINING PROTEIN"/>
    <property type="match status" value="1"/>
</dbReference>
<dbReference type="InterPro" id="IPR029058">
    <property type="entry name" value="AB_hydrolase_fold"/>
</dbReference>
<keyword evidence="1" id="KW-0378">Hydrolase</keyword>
<protein>
    <recommendedName>
        <fullName evidence="2">AB hydrolase-1 domain-containing protein</fullName>
    </recommendedName>
</protein>
<accession>A0ABP8PEN7</accession>
<evidence type="ECO:0000256" key="1">
    <source>
        <dbReference type="ARBA" id="ARBA00022801"/>
    </source>
</evidence>
<comment type="caution">
    <text evidence="3">The sequence shown here is derived from an EMBL/GenBank/DDBJ whole genome shotgun (WGS) entry which is preliminary data.</text>
</comment>
<sequence>MLHGNPTWSYLWRNVIPYLAGQRRCLAPDLVGMGRSGPASDGQYRFTDHARYLDAWFDAVLPDQPVVLVVLDYTGVCGSETRLARAIRIQENGVTGAGLLVGLTRVHAALEVIVITSAWPVTREVKG</sequence>
<dbReference type="EMBL" id="BAABHF010000009">
    <property type="protein sequence ID" value="GAA4485019.1"/>
    <property type="molecule type" value="Genomic_DNA"/>
</dbReference>
<name>A0ABP8PEN7_9ACTN</name>
<dbReference type="RefSeq" id="WP_345457787.1">
    <property type="nucleotide sequence ID" value="NZ_BAABHF010000009.1"/>
</dbReference>
<evidence type="ECO:0000313" key="3">
    <source>
        <dbReference type="EMBL" id="GAA4485019.1"/>
    </source>
</evidence>
<dbReference type="InterPro" id="IPR000073">
    <property type="entry name" value="AB_hydrolase_1"/>
</dbReference>
<dbReference type="InterPro" id="IPR051340">
    <property type="entry name" value="Haloalkane_dehalogenase"/>
</dbReference>
<dbReference type="Proteomes" id="UP001500503">
    <property type="component" value="Unassembled WGS sequence"/>
</dbReference>
<gene>
    <name evidence="3" type="ORF">GCM10023191_008970</name>
</gene>
<dbReference type="Pfam" id="PF00561">
    <property type="entry name" value="Abhydrolase_1"/>
    <property type="match status" value="1"/>
</dbReference>
<dbReference type="SUPFAM" id="SSF53474">
    <property type="entry name" value="alpha/beta-Hydrolases"/>
    <property type="match status" value="1"/>
</dbReference>
<reference evidence="4" key="1">
    <citation type="journal article" date="2019" name="Int. J. Syst. Evol. Microbiol.">
        <title>The Global Catalogue of Microorganisms (GCM) 10K type strain sequencing project: providing services to taxonomists for standard genome sequencing and annotation.</title>
        <authorList>
            <consortium name="The Broad Institute Genomics Platform"/>
            <consortium name="The Broad Institute Genome Sequencing Center for Infectious Disease"/>
            <person name="Wu L."/>
            <person name="Ma J."/>
        </authorList>
    </citation>
    <scope>NUCLEOTIDE SEQUENCE [LARGE SCALE GENOMIC DNA]</scope>
    <source>
        <strain evidence="4">JCM 17933</strain>
    </source>
</reference>
<keyword evidence="4" id="KW-1185">Reference proteome</keyword>
<feature type="domain" description="AB hydrolase-1" evidence="2">
    <location>
        <begin position="1"/>
        <end position="73"/>
    </location>
</feature>
<proteinExistence type="predicted"/>
<evidence type="ECO:0000259" key="2">
    <source>
        <dbReference type="Pfam" id="PF00561"/>
    </source>
</evidence>
<dbReference type="Gene3D" id="3.40.50.1820">
    <property type="entry name" value="alpha/beta hydrolase"/>
    <property type="match status" value="1"/>
</dbReference>
<dbReference type="PANTHER" id="PTHR42977">
    <property type="entry name" value="HYDROLASE-RELATED"/>
    <property type="match status" value="1"/>
</dbReference>